<feature type="signal peptide" evidence="1">
    <location>
        <begin position="1"/>
        <end position="18"/>
    </location>
</feature>
<dbReference type="AlphaFoldDB" id="A0A8H3IXA8"/>
<dbReference type="SUPFAM" id="SSF53955">
    <property type="entry name" value="Lysozyme-like"/>
    <property type="match status" value="1"/>
</dbReference>
<keyword evidence="1" id="KW-0732">Signal</keyword>
<evidence type="ECO:0000313" key="2">
    <source>
        <dbReference type="EMBL" id="CAF9936653.1"/>
    </source>
</evidence>
<organism evidence="2 3">
    <name type="scientific">Heterodermia speciosa</name>
    <dbReference type="NCBI Taxonomy" id="116794"/>
    <lineage>
        <taxon>Eukaryota</taxon>
        <taxon>Fungi</taxon>
        <taxon>Dikarya</taxon>
        <taxon>Ascomycota</taxon>
        <taxon>Pezizomycotina</taxon>
        <taxon>Lecanoromycetes</taxon>
        <taxon>OSLEUM clade</taxon>
        <taxon>Lecanoromycetidae</taxon>
        <taxon>Caliciales</taxon>
        <taxon>Physciaceae</taxon>
        <taxon>Heterodermia</taxon>
    </lineage>
</organism>
<comment type="caution">
    <text evidence="2">The sequence shown here is derived from an EMBL/GenBank/DDBJ whole genome shotgun (WGS) entry which is preliminary data.</text>
</comment>
<protein>
    <submittedName>
        <fullName evidence="2">Uncharacterized protein</fullName>
    </submittedName>
</protein>
<keyword evidence="3" id="KW-1185">Reference proteome</keyword>
<dbReference type="OrthoDB" id="1193027at2759"/>
<dbReference type="InterPro" id="IPR023346">
    <property type="entry name" value="Lysozyme-like_dom_sf"/>
</dbReference>
<sequence length="321" mass="32600">MSFKTSFLAASLLALASAGPLPKDVAAVLKRQLALPSEYPGYSTGPAVQPTGVIPTGVLTTAAATAPATTSTQSAGGNSSVGSVSTKGSVTGSVAVSSINDQDGNGAGTDAYKFYEGDGSTGAGWPATTDWASFNDMFEANKAVMKTSCSSIFGVPDNSDEEISAIHDSIEAVAQASKVDHRFILAIIMQESKGCVRVKTTNYGVRNPGLMQDHDGEATCNDDKTNQISTPCPDDTIAQMISEGTGGTAAGDGLAQGINQAGGNDVSAFYKAARIYNSGSIDASGDLGKGIATHCYASDVANRLTGWVNAQTGCTLDPASA</sequence>
<feature type="chain" id="PRO_5034156750" evidence="1">
    <location>
        <begin position="19"/>
        <end position="321"/>
    </location>
</feature>
<evidence type="ECO:0000313" key="3">
    <source>
        <dbReference type="Proteomes" id="UP000664521"/>
    </source>
</evidence>
<evidence type="ECO:0000256" key="1">
    <source>
        <dbReference type="SAM" id="SignalP"/>
    </source>
</evidence>
<gene>
    <name evidence="2" type="ORF">HETSPECPRED_010406</name>
</gene>
<name>A0A8H3IXA8_9LECA</name>
<accession>A0A8H3IXA8</accession>
<reference evidence="2" key="1">
    <citation type="submission" date="2021-03" db="EMBL/GenBank/DDBJ databases">
        <authorList>
            <person name="Tagirdzhanova G."/>
        </authorList>
    </citation>
    <scope>NUCLEOTIDE SEQUENCE</scope>
</reference>
<proteinExistence type="predicted"/>
<dbReference type="EMBL" id="CAJPDS010000093">
    <property type="protein sequence ID" value="CAF9936653.1"/>
    <property type="molecule type" value="Genomic_DNA"/>
</dbReference>
<dbReference type="Gene3D" id="1.10.530.10">
    <property type="match status" value="1"/>
</dbReference>
<dbReference type="Proteomes" id="UP000664521">
    <property type="component" value="Unassembled WGS sequence"/>
</dbReference>